<dbReference type="AlphaFoldDB" id="A0A015L1F6"/>
<dbReference type="EMBL" id="JEMT01014032">
    <property type="protein sequence ID" value="EXX73639.1"/>
    <property type="molecule type" value="Genomic_DNA"/>
</dbReference>
<evidence type="ECO:0000313" key="3">
    <source>
        <dbReference type="Proteomes" id="UP000022910"/>
    </source>
</evidence>
<keyword evidence="3" id="KW-1185">Reference proteome</keyword>
<feature type="signal peptide" evidence="1">
    <location>
        <begin position="1"/>
        <end position="23"/>
    </location>
</feature>
<accession>A0A015L1F6</accession>
<reference evidence="2 3" key="1">
    <citation type="submission" date="2014-02" db="EMBL/GenBank/DDBJ databases">
        <title>Single nucleus genome sequencing reveals high similarity among nuclei of an endomycorrhizal fungus.</title>
        <authorList>
            <person name="Lin K."/>
            <person name="Geurts R."/>
            <person name="Zhang Z."/>
            <person name="Limpens E."/>
            <person name="Saunders D.G."/>
            <person name="Mu D."/>
            <person name="Pang E."/>
            <person name="Cao H."/>
            <person name="Cha H."/>
            <person name="Lin T."/>
            <person name="Zhou Q."/>
            <person name="Shang Y."/>
            <person name="Li Y."/>
            <person name="Ivanov S."/>
            <person name="Sharma T."/>
            <person name="Velzen R.V."/>
            <person name="Ruijter N.D."/>
            <person name="Aanen D.K."/>
            <person name="Win J."/>
            <person name="Kamoun S."/>
            <person name="Bisseling T."/>
            <person name="Huang S."/>
        </authorList>
    </citation>
    <scope>NUCLEOTIDE SEQUENCE [LARGE SCALE GENOMIC DNA]</scope>
    <source>
        <strain evidence="3">DAOM197198w</strain>
    </source>
</reference>
<proteinExistence type="predicted"/>
<comment type="caution">
    <text evidence="2">The sequence shown here is derived from an EMBL/GenBank/DDBJ whole genome shotgun (WGS) entry which is preliminary data.</text>
</comment>
<gene>
    <name evidence="2" type="ORF">RirG_058520</name>
</gene>
<name>A0A015L1F6_RHIIW</name>
<dbReference type="OrthoDB" id="2303051at2759"/>
<keyword evidence="1" id="KW-0732">Signal</keyword>
<protein>
    <submittedName>
        <fullName evidence="2">Uncharacterized protein</fullName>
    </submittedName>
</protein>
<organism evidence="2 3">
    <name type="scientific">Rhizophagus irregularis (strain DAOM 197198w)</name>
    <name type="common">Glomus intraradices</name>
    <dbReference type="NCBI Taxonomy" id="1432141"/>
    <lineage>
        <taxon>Eukaryota</taxon>
        <taxon>Fungi</taxon>
        <taxon>Fungi incertae sedis</taxon>
        <taxon>Mucoromycota</taxon>
        <taxon>Glomeromycotina</taxon>
        <taxon>Glomeromycetes</taxon>
        <taxon>Glomerales</taxon>
        <taxon>Glomeraceae</taxon>
        <taxon>Rhizophagus</taxon>
    </lineage>
</organism>
<sequence length="124" mass="13972">MKLSIPLTIVTIICIIALEQIEAFNSTFGVFVFLASCKVWATDNLGYTVMDTGWVNCEQDDPNFTFHSRDITANPYRLHAKVMGSLRKTKSRGPFTSDTCFKFSGTVAKWSFDQQDSSFCQHPT</sequence>
<evidence type="ECO:0000256" key="1">
    <source>
        <dbReference type="SAM" id="SignalP"/>
    </source>
</evidence>
<dbReference type="HOGENOM" id="CLU_162863_0_0_1"/>
<dbReference type="Proteomes" id="UP000022910">
    <property type="component" value="Unassembled WGS sequence"/>
</dbReference>
<feature type="chain" id="PRO_5001475972" evidence="1">
    <location>
        <begin position="24"/>
        <end position="124"/>
    </location>
</feature>
<evidence type="ECO:0000313" key="2">
    <source>
        <dbReference type="EMBL" id="EXX73639.1"/>
    </source>
</evidence>